<organism evidence="2 3">
    <name type="scientific">Sandarakinorhabdus fusca</name>
    <dbReference type="NCBI Taxonomy" id="1439888"/>
    <lineage>
        <taxon>Bacteria</taxon>
        <taxon>Pseudomonadati</taxon>
        <taxon>Pseudomonadota</taxon>
        <taxon>Alphaproteobacteria</taxon>
        <taxon>Sphingomonadales</taxon>
        <taxon>Sphingosinicellaceae</taxon>
        <taxon>Sandarakinorhabdus</taxon>
    </lineage>
</organism>
<accession>A0A7C9GN07</accession>
<sequence length="179" mass="19111">MAANWGWVALRGVLGIVIGVLALAFPMATVGALVLLFAIYSIMDGVAAIIAAVRAFRRDRSWGWLAFQGVISLGAAAVALLMPLIAVKVFIFVMAFWAILGGIALAIAAFNLPLDHGRWWLAIGGVLSILWGVLLLMQPVIGALVLALWFGVYTLVFGILFAVLGFTLRGRHKQRLAAA</sequence>
<dbReference type="InterPro" id="IPR052712">
    <property type="entry name" value="Acid_resist_chaperone_HdeD"/>
</dbReference>
<gene>
    <name evidence="2" type="ORF">F3168_04065</name>
</gene>
<feature type="transmembrane region" description="Helical" evidence="1">
    <location>
        <begin position="119"/>
        <end position="137"/>
    </location>
</feature>
<evidence type="ECO:0000256" key="1">
    <source>
        <dbReference type="SAM" id="Phobius"/>
    </source>
</evidence>
<dbReference type="Proteomes" id="UP000481327">
    <property type="component" value="Unassembled WGS sequence"/>
</dbReference>
<reference evidence="2 3" key="1">
    <citation type="submission" date="2019-09" db="EMBL/GenBank/DDBJ databases">
        <title>Polymorphobacter sp. isolated from a lake in China.</title>
        <authorList>
            <person name="Liu Z."/>
        </authorList>
    </citation>
    <scope>NUCLEOTIDE SEQUENCE [LARGE SCALE GENOMIC DNA]</scope>
    <source>
        <strain evidence="2 3">D40P</strain>
    </source>
</reference>
<dbReference type="GO" id="GO:0005886">
    <property type="term" value="C:plasma membrane"/>
    <property type="evidence" value="ECO:0007669"/>
    <property type="project" value="TreeGrafter"/>
</dbReference>
<name>A0A7C9GN07_9SPHN</name>
<dbReference type="AlphaFoldDB" id="A0A7C9GN07"/>
<dbReference type="RefSeq" id="WP_152576830.1">
    <property type="nucleotide sequence ID" value="NZ_JAATJI010000001.1"/>
</dbReference>
<evidence type="ECO:0000313" key="2">
    <source>
        <dbReference type="EMBL" id="MQT16432.1"/>
    </source>
</evidence>
<proteinExistence type="predicted"/>
<keyword evidence="1" id="KW-1133">Transmembrane helix</keyword>
<dbReference type="Pfam" id="PF03729">
    <property type="entry name" value="DUF308"/>
    <property type="match status" value="2"/>
</dbReference>
<feature type="transmembrane region" description="Helical" evidence="1">
    <location>
        <begin position="7"/>
        <end position="25"/>
    </location>
</feature>
<dbReference type="OrthoDB" id="193343at2"/>
<comment type="caution">
    <text evidence="2">The sequence shown here is derived from an EMBL/GenBank/DDBJ whole genome shotgun (WGS) entry which is preliminary data.</text>
</comment>
<feature type="transmembrane region" description="Helical" evidence="1">
    <location>
        <begin position="143"/>
        <end position="166"/>
    </location>
</feature>
<keyword evidence="1" id="KW-0472">Membrane</keyword>
<dbReference type="InterPro" id="IPR005325">
    <property type="entry name" value="DUF308_memb"/>
</dbReference>
<feature type="transmembrane region" description="Helical" evidence="1">
    <location>
        <begin position="91"/>
        <end position="112"/>
    </location>
</feature>
<dbReference type="EMBL" id="WIOL01000001">
    <property type="protein sequence ID" value="MQT16432.1"/>
    <property type="molecule type" value="Genomic_DNA"/>
</dbReference>
<dbReference type="PANTHER" id="PTHR34989">
    <property type="entry name" value="PROTEIN HDED"/>
    <property type="match status" value="1"/>
</dbReference>
<protein>
    <submittedName>
        <fullName evidence="2">HdeD family acid-resistance protein</fullName>
    </submittedName>
</protein>
<evidence type="ECO:0000313" key="3">
    <source>
        <dbReference type="Proteomes" id="UP000481327"/>
    </source>
</evidence>
<keyword evidence="3" id="KW-1185">Reference proteome</keyword>
<feature type="transmembrane region" description="Helical" evidence="1">
    <location>
        <begin position="31"/>
        <end position="53"/>
    </location>
</feature>
<feature type="transmembrane region" description="Helical" evidence="1">
    <location>
        <begin position="65"/>
        <end position="85"/>
    </location>
</feature>
<keyword evidence="1" id="KW-0812">Transmembrane</keyword>
<dbReference type="PANTHER" id="PTHR34989:SF1">
    <property type="entry name" value="PROTEIN HDED"/>
    <property type="match status" value="1"/>
</dbReference>